<reference evidence="1 2" key="1">
    <citation type="submission" date="2018-08" db="EMBL/GenBank/DDBJ databases">
        <title>Aphanomyces genome sequencing and annotation.</title>
        <authorList>
            <person name="Minardi D."/>
            <person name="Oidtmann B."/>
            <person name="Van Der Giezen M."/>
            <person name="Studholme D.J."/>
        </authorList>
    </citation>
    <scope>NUCLEOTIDE SEQUENCE [LARGE SCALE GENOMIC DNA]</scope>
    <source>
        <strain evidence="1 2">197901</strain>
    </source>
</reference>
<gene>
    <name evidence="1" type="ORF">DYB31_013392</name>
</gene>
<feature type="non-terminal residue" evidence="1">
    <location>
        <position position="131"/>
    </location>
</feature>
<name>A0A397F9A9_APHAT</name>
<evidence type="ECO:0000313" key="1">
    <source>
        <dbReference type="EMBL" id="RHZ21447.1"/>
    </source>
</evidence>
<accession>A0A397F9A9</accession>
<protein>
    <submittedName>
        <fullName evidence="1">Uncharacterized protein</fullName>
    </submittedName>
</protein>
<dbReference type="Proteomes" id="UP000266196">
    <property type="component" value="Unassembled WGS sequence"/>
</dbReference>
<organism evidence="1 2">
    <name type="scientific">Aphanomyces astaci</name>
    <name type="common">Crayfish plague agent</name>
    <dbReference type="NCBI Taxonomy" id="112090"/>
    <lineage>
        <taxon>Eukaryota</taxon>
        <taxon>Sar</taxon>
        <taxon>Stramenopiles</taxon>
        <taxon>Oomycota</taxon>
        <taxon>Saprolegniomycetes</taxon>
        <taxon>Saprolegniales</taxon>
        <taxon>Verrucalvaceae</taxon>
        <taxon>Aphanomyces</taxon>
    </lineage>
</organism>
<evidence type="ECO:0000313" key="2">
    <source>
        <dbReference type="Proteomes" id="UP000266196"/>
    </source>
</evidence>
<sequence length="131" mass="15487">MIYEQLAQFHAQQEAMAKRWEEKSNRQFVMATAVEKNRLEQEVVQVALLQQQEDLSDVTPNIEDYSLKEPISLRAWLVKRERQRAAWRTMGVQQLPLAPKYKGNTKRERCEFMDVYLAYSRRVEVLNRGVG</sequence>
<proteinExistence type="predicted"/>
<dbReference type="EMBL" id="QUTE01008990">
    <property type="protein sequence ID" value="RHZ21447.1"/>
    <property type="molecule type" value="Genomic_DNA"/>
</dbReference>
<dbReference type="AlphaFoldDB" id="A0A397F9A9"/>
<comment type="caution">
    <text evidence="1">The sequence shown here is derived from an EMBL/GenBank/DDBJ whole genome shotgun (WGS) entry which is preliminary data.</text>
</comment>